<reference evidence="2" key="1">
    <citation type="submission" date="2020-12" db="EMBL/GenBank/DDBJ databases">
        <title>GES Beta-lactamases isolated from hospital effluents in Brazil.</title>
        <authorList>
            <person name="Conte D."/>
            <person name="Mesa D."/>
            <person name="Palmeiro J.K."/>
            <person name="Dalla-Costa L.M."/>
        </authorList>
    </citation>
    <scope>NUCLEOTIDE SEQUENCE [LARGE SCALE GENOMIC DNA]</scope>
    <source>
        <strain evidence="2">Aero21</strain>
    </source>
</reference>
<dbReference type="AlphaFoldDB" id="A0A7T3X598"/>
<evidence type="ECO:0000313" key="2">
    <source>
        <dbReference type="EMBL" id="QQA62406.1"/>
    </source>
</evidence>
<evidence type="ECO:0000259" key="1">
    <source>
        <dbReference type="Pfam" id="PF26078"/>
    </source>
</evidence>
<dbReference type="PIRSF" id="PIRSF020481">
    <property type="entry name" value="BAP"/>
    <property type="match status" value="1"/>
</dbReference>
<gene>
    <name evidence="2" type="ORF">JC965_08035</name>
</gene>
<protein>
    <submittedName>
        <fullName evidence="2">Baseplate J/gp47 family protein</fullName>
    </submittedName>
</protein>
<accession>A0A7T3X598</accession>
<sequence>MTINLSTLPAPKAVEELDFETILAEQKAWVINQWPHLAPVLELESEPLTVLLQSWSYRELIWRARLNDALKASMLAWAQGDDLLNLAAFFGLEKAEGETDDHLRARCTLSLRAMSTAGPEDSYRYHAIATDPAAIKDADAHNGGAGVVNVAVLARAGNGIPSAALLAKVWTRLNHKTIRPLTDTVSVIPAHIVPVVIDYQIILPGLPDDEHSLNVARQRLADYCATTNVIGGTITIADIYASLKNAGISNVILRSPTADITTDRESAPYVSSIREEVTYA</sequence>
<dbReference type="Pfam" id="PF26078">
    <property type="entry name" value="Baseplate_J_M"/>
    <property type="match status" value="1"/>
</dbReference>
<name>A0A7T3X598_AERCA</name>
<dbReference type="EMBL" id="CP065937">
    <property type="protein sequence ID" value="QQA62406.1"/>
    <property type="molecule type" value="Genomic_DNA"/>
</dbReference>
<dbReference type="InterPro" id="IPR058531">
    <property type="entry name" value="Baseplate_J_M"/>
</dbReference>
<organism evidence="2">
    <name type="scientific">Aeromonas caviae</name>
    <name type="common">Aeromonas punctata</name>
    <dbReference type="NCBI Taxonomy" id="648"/>
    <lineage>
        <taxon>Bacteria</taxon>
        <taxon>Pseudomonadati</taxon>
        <taxon>Pseudomonadota</taxon>
        <taxon>Gammaproteobacteria</taxon>
        <taxon>Aeromonadales</taxon>
        <taxon>Aeromonadaceae</taxon>
        <taxon>Aeromonas</taxon>
    </lineage>
</organism>
<dbReference type="InterPro" id="IPR014507">
    <property type="entry name" value="Baseplate_assembly_J_pred"/>
</dbReference>
<feature type="domain" description="Baseplate J-like central" evidence="1">
    <location>
        <begin position="115"/>
        <end position="188"/>
    </location>
</feature>
<proteinExistence type="predicted"/>